<protein>
    <submittedName>
        <fullName evidence="1">Uncharacterized protein</fullName>
    </submittedName>
</protein>
<reference evidence="1" key="1">
    <citation type="submission" date="2021-02" db="EMBL/GenBank/DDBJ databases">
        <authorList>
            <person name="Nowell W R."/>
        </authorList>
    </citation>
    <scope>NUCLEOTIDE SEQUENCE</scope>
</reference>
<comment type="caution">
    <text evidence="1">The sequence shown here is derived from an EMBL/GenBank/DDBJ whole genome shotgun (WGS) entry which is preliminary data.</text>
</comment>
<evidence type="ECO:0000313" key="2">
    <source>
        <dbReference type="Proteomes" id="UP000676336"/>
    </source>
</evidence>
<dbReference type="AlphaFoldDB" id="A0A8S3BV15"/>
<sequence>MEISNDKEERIHNCSLVIHYVQLSIEKLLVHRLSDYCGIANRSEELANFQQAIYKYDDALVNYEKAIKVYMEQ</sequence>
<proteinExistence type="predicted"/>
<accession>A0A8S3BV15</accession>
<feature type="non-terminal residue" evidence="1">
    <location>
        <position position="73"/>
    </location>
</feature>
<dbReference type="EMBL" id="CAJOBI010163750">
    <property type="protein sequence ID" value="CAF4861358.1"/>
    <property type="molecule type" value="Genomic_DNA"/>
</dbReference>
<dbReference type="Proteomes" id="UP000676336">
    <property type="component" value="Unassembled WGS sequence"/>
</dbReference>
<name>A0A8S3BV15_9BILA</name>
<gene>
    <name evidence="1" type="ORF">SMN809_LOCUS49875</name>
</gene>
<evidence type="ECO:0000313" key="1">
    <source>
        <dbReference type="EMBL" id="CAF4861358.1"/>
    </source>
</evidence>
<organism evidence="1 2">
    <name type="scientific">Rotaria magnacalcarata</name>
    <dbReference type="NCBI Taxonomy" id="392030"/>
    <lineage>
        <taxon>Eukaryota</taxon>
        <taxon>Metazoa</taxon>
        <taxon>Spiralia</taxon>
        <taxon>Gnathifera</taxon>
        <taxon>Rotifera</taxon>
        <taxon>Eurotatoria</taxon>
        <taxon>Bdelloidea</taxon>
        <taxon>Philodinida</taxon>
        <taxon>Philodinidae</taxon>
        <taxon>Rotaria</taxon>
    </lineage>
</organism>